<feature type="compositionally biased region" description="Polar residues" evidence="11">
    <location>
        <begin position="1168"/>
        <end position="1196"/>
    </location>
</feature>
<evidence type="ECO:0000256" key="6">
    <source>
        <dbReference type="ARBA" id="ARBA00022968"/>
    </source>
</evidence>
<name>A0A6P4XRS0_BRABE</name>
<feature type="region of interest" description="Disordered" evidence="11">
    <location>
        <begin position="2468"/>
        <end position="2502"/>
    </location>
</feature>
<dbReference type="OrthoDB" id="266020at2759"/>
<feature type="region of interest" description="Disordered" evidence="11">
    <location>
        <begin position="2011"/>
        <end position="2049"/>
    </location>
</feature>
<keyword evidence="3" id="KW-0328">Glycosyltransferase</keyword>
<dbReference type="PANTHER" id="PTHR11987:SF36">
    <property type="entry name" value="SIA-ALPHA-2,3-GAL-BETA-1,4-GLCNAC-R:ALPHA 2,8-SIALYLTRANSFERASE"/>
    <property type="match status" value="1"/>
</dbReference>
<dbReference type="GO" id="GO:0003828">
    <property type="term" value="F:alpha-N-acetylneuraminate alpha-2,8-sialyltransferase activity"/>
    <property type="evidence" value="ECO:0007669"/>
    <property type="project" value="TreeGrafter"/>
</dbReference>
<dbReference type="KEGG" id="bbel:109462669"/>
<feature type="compositionally biased region" description="Basic and acidic residues" evidence="11">
    <location>
        <begin position="2386"/>
        <end position="2396"/>
    </location>
</feature>
<evidence type="ECO:0000256" key="3">
    <source>
        <dbReference type="ARBA" id="ARBA00022676"/>
    </source>
</evidence>
<dbReference type="GO" id="GO:0009311">
    <property type="term" value="P:oligosaccharide metabolic process"/>
    <property type="evidence" value="ECO:0007669"/>
    <property type="project" value="TreeGrafter"/>
</dbReference>
<dbReference type="InterPro" id="IPR038578">
    <property type="entry name" value="GT29-like_sf"/>
</dbReference>
<feature type="compositionally biased region" description="Basic and acidic residues" evidence="11">
    <location>
        <begin position="2468"/>
        <end position="2479"/>
    </location>
</feature>
<evidence type="ECO:0000256" key="2">
    <source>
        <dbReference type="ARBA" id="ARBA00006003"/>
    </source>
</evidence>
<evidence type="ECO:0000256" key="5">
    <source>
        <dbReference type="ARBA" id="ARBA00022692"/>
    </source>
</evidence>
<feature type="compositionally biased region" description="Low complexity" evidence="11">
    <location>
        <begin position="1240"/>
        <end position="1255"/>
    </location>
</feature>
<keyword evidence="7" id="KW-1133">Transmembrane helix</keyword>
<keyword evidence="4" id="KW-0808">Transferase</keyword>
<feature type="compositionally biased region" description="Polar residues" evidence="11">
    <location>
        <begin position="1809"/>
        <end position="1828"/>
    </location>
</feature>
<feature type="compositionally biased region" description="Polar residues" evidence="11">
    <location>
        <begin position="1646"/>
        <end position="1658"/>
    </location>
</feature>
<protein>
    <submittedName>
        <fullName evidence="13">Uncharacterized protein LOC109462669</fullName>
    </submittedName>
</protein>
<feature type="compositionally biased region" description="Basic and acidic residues" evidence="11">
    <location>
        <begin position="2408"/>
        <end position="2432"/>
    </location>
</feature>
<keyword evidence="9" id="KW-0472">Membrane</keyword>
<feature type="region of interest" description="Disordered" evidence="11">
    <location>
        <begin position="1168"/>
        <end position="1259"/>
    </location>
</feature>
<dbReference type="PANTHER" id="PTHR11987">
    <property type="entry name" value="ALPHA-2,8-SIALYLTRANSFERASE"/>
    <property type="match status" value="1"/>
</dbReference>
<feature type="region of interest" description="Disordered" evidence="11">
    <location>
        <begin position="2248"/>
        <end position="2432"/>
    </location>
</feature>
<comment type="subcellular location">
    <subcellularLocation>
        <location evidence="1">Golgi apparatus membrane</location>
        <topology evidence="1">Single-pass type II membrane protein</topology>
    </subcellularLocation>
</comment>
<dbReference type="GeneID" id="109462669"/>
<feature type="compositionally biased region" description="Polar residues" evidence="11">
    <location>
        <begin position="2254"/>
        <end position="2271"/>
    </location>
</feature>
<gene>
    <name evidence="13" type="primary">LOC109462669</name>
</gene>
<feature type="region of interest" description="Disordered" evidence="11">
    <location>
        <begin position="1809"/>
        <end position="1970"/>
    </location>
</feature>
<feature type="compositionally biased region" description="Pro residues" evidence="11">
    <location>
        <begin position="1217"/>
        <end position="1229"/>
    </location>
</feature>
<dbReference type="Pfam" id="PF00777">
    <property type="entry name" value="Glyco_transf_29"/>
    <property type="match status" value="1"/>
</dbReference>
<dbReference type="CDD" id="cd23963">
    <property type="entry name" value="GT29_ST8SIA"/>
    <property type="match status" value="1"/>
</dbReference>
<reference evidence="13" key="1">
    <citation type="submission" date="2025-08" db="UniProtKB">
        <authorList>
            <consortium name="RefSeq"/>
        </authorList>
    </citation>
    <scope>IDENTIFICATION</scope>
    <source>
        <tissue evidence="13">Gonad</tissue>
    </source>
</reference>
<evidence type="ECO:0000256" key="10">
    <source>
        <dbReference type="ARBA" id="ARBA00023180"/>
    </source>
</evidence>
<feature type="compositionally biased region" description="Basic and acidic residues" evidence="11">
    <location>
        <begin position="2312"/>
        <end position="2333"/>
    </location>
</feature>
<dbReference type="Proteomes" id="UP000515135">
    <property type="component" value="Unplaced"/>
</dbReference>
<feature type="region of interest" description="Disordered" evidence="11">
    <location>
        <begin position="1978"/>
        <end position="1997"/>
    </location>
</feature>
<feature type="compositionally biased region" description="Acidic residues" evidence="11">
    <location>
        <begin position="1561"/>
        <end position="1572"/>
    </location>
</feature>
<evidence type="ECO:0000313" key="12">
    <source>
        <dbReference type="Proteomes" id="UP000515135"/>
    </source>
</evidence>
<evidence type="ECO:0000256" key="11">
    <source>
        <dbReference type="SAM" id="MobiDB-lite"/>
    </source>
</evidence>
<dbReference type="InterPro" id="IPR001675">
    <property type="entry name" value="Glyco_trans_29"/>
</dbReference>
<keyword evidence="12" id="KW-1185">Reference proteome</keyword>
<feature type="region of interest" description="Disordered" evidence="11">
    <location>
        <begin position="1554"/>
        <end position="1710"/>
    </location>
</feature>
<feature type="region of interest" description="Disordered" evidence="11">
    <location>
        <begin position="2092"/>
        <end position="2128"/>
    </location>
</feature>
<feature type="region of interest" description="Disordered" evidence="11">
    <location>
        <begin position="2171"/>
        <end position="2204"/>
    </location>
</feature>
<evidence type="ECO:0000256" key="1">
    <source>
        <dbReference type="ARBA" id="ARBA00004323"/>
    </source>
</evidence>
<dbReference type="RefSeq" id="XP_019614788.1">
    <property type="nucleotide sequence ID" value="XM_019759229.1"/>
</dbReference>
<feature type="compositionally biased region" description="Basic and acidic residues" evidence="11">
    <location>
        <begin position="1955"/>
        <end position="1970"/>
    </location>
</feature>
<evidence type="ECO:0000256" key="8">
    <source>
        <dbReference type="ARBA" id="ARBA00023034"/>
    </source>
</evidence>
<feature type="compositionally biased region" description="Polar residues" evidence="11">
    <location>
        <begin position="1898"/>
        <end position="1915"/>
    </location>
</feature>
<keyword evidence="10" id="KW-0325">Glycoprotein</keyword>
<feature type="compositionally biased region" description="Basic and acidic residues" evidence="11">
    <location>
        <begin position="2015"/>
        <end position="2026"/>
    </location>
</feature>
<keyword evidence="5" id="KW-0812">Transmembrane</keyword>
<dbReference type="Gene3D" id="3.90.1480.20">
    <property type="entry name" value="Glycosyl transferase family 29"/>
    <property type="match status" value="1"/>
</dbReference>
<dbReference type="GO" id="GO:0006491">
    <property type="term" value="P:N-glycan processing"/>
    <property type="evidence" value="ECO:0007669"/>
    <property type="project" value="TreeGrafter"/>
</dbReference>
<dbReference type="InterPro" id="IPR050943">
    <property type="entry name" value="Glycosyltr_29_Sialyltrsf"/>
</dbReference>
<evidence type="ECO:0000256" key="9">
    <source>
        <dbReference type="ARBA" id="ARBA00023136"/>
    </source>
</evidence>
<accession>A0A6P4XRS0</accession>
<dbReference type="GO" id="GO:0000139">
    <property type="term" value="C:Golgi membrane"/>
    <property type="evidence" value="ECO:0007669"/>
    <property type="project" value="UniProtKB-SubCell"/>
</dbReference>
<comment type="similarity">
    <text evidence="2">Belongs to the glycosyltransferase 29 family.</text>
</comment>
<evidence type="ECO:0000313" key="13">
    <source>
        <dbReference type="RefSeq" id="XP_019614788.1"/>
    </source>
</evidence>
<keyword evidence="6" id="KW-0735">Signal-anchor</keyword>
<feature type="compositionally biased region" description="Polar residues" evidence="11">
    <location>
        <begin position="2357"/>
        <end position="2369"/>
    </location>
</feature>
<sequence length="2923" mass="320530">MQNRVVKSERVSGWGSVAGPCPGCLAVNLGSLVVPNTPVPPHLHVPGCPSQNPTLHNDDDDVIFVETPTTGPPQLIQAGNAQVRTMSSDEDDLQVTYVSLPETAHYPHARGDCKIHTFKEVDLTTIGPVENNATFCEKCYCFMCDVPASQCQQWTDPTGAHCNAYKCPAWMAQQTSKPSPLLSRLTVELITQEVRDAVRRTDELVKGIQEEYVTFRKGKACLCTCHQLVPGSYSCDVCNPHHIVEQYDYSVVKQKLLVAVQEARGQSQAGRGDAGMVILDSLIHVLVLEKSPPNTRPNRNVGYKVWETKFYQSRNEIMKEIDELLMDIFVLVKTTPALRKAVIDNLTEMLNREGVRHPWALSIRQWEDRLLSLVLTGSNLTGRKGTDVLLEPCMVIRRRVERLKHDGNYRQAVRYLKCVNIPLHNSAGGTSVTQERADFLQLQHQVPLLYVRCGSFNEAFMTLTSGPVDAKHLRDSIIAKMDGGAFLELMKSLSTDLCGVKGLPTHKILWACLIALTMNVGVQLNLEFLVWFVQWAASKTIGDHSPSYDETACNRARSLIQASQSGVLTVSALKETIIHSRLAVTASEAVLYPLFAHRHDAHLDSVASAFGTKLWAFECSLNSCTLSSVFASTHLCQWLQKKYLPQYGASRIKDTVWSNVLISVPQPMSASLIEDMLNTSPAAYATIFSCLGYFTTQLVAVPTAKVDKRLLGVLSTQIFPMAKAADHTALLSNIVKLSFFNDPNEATVLVLRELYVKEWPKVLDSMIRVLPPEKMEVALVSCFSTCVKKGEVDIVVRMLHANRAGHASAKTAFDYVPTVSVLVEKLAGQLPELDKDVALQLCDGIKDWLRDESYCPLLCQNCNYDISLISLNNVWKSVGSICPDRLEHILAHAMKRLGKAVSSFHMVKQAQRSSMVSWLKRVATVMKQMGKKVEYQVHLSFLVSAISTKRGLVKEIQSCPELAADIIPGWMLQEWEGKYVRSMSEWSVKSSGPTKLTFRKTISPGPVSPVYNKGSSPEVQQTGNQLSHGPAAVLQTGVGDVTSVHASLKESNNNVRAPGSGNKDLKNMSLEDILQYNFPAQANSMVNGEAVHPVLSRGGSPQVAIQPADARYARQGTPDSLMAANGMAQPRHYNPAVSNSASQALHMVASRRQMANNASSQNLPLENQQMASTSAMPPSATGSSTIVSGAGSNQAVMTPPPPLISDAANRPQTDQVPPLPTLSRAPPPQYEAYMRSWQNSEAASQPLPPQSSASQNVAKTGRPLDRMANFVNSLVPSSSQAQTMTPYQMIQPRRYPIEVQQLSNGQALGGMPQHPMQPAATSSPVASTAVSQAVQPGVQIAPQQCSTTAVLDAGPTVPQLQNVQSQMDAATTRTLTPELQTQLQPAGSTAAGMTTHSFQNAAFGVSMPVSSAQQLPTRFPTSSEPVHVFIPNVHQNLVNGTAAPMSVVHHFPSPQPFAMSSQHLQGMHPASVSSSVHTIAGQAAQGLPVSTLGPVGQQTGSPVDTVLQTAACAVPQPVKVSVADTVYVVPQEETQAPVSSAQDAGPVPVHVTFIPPPGRQEEEEVESEDDFTFDTTMPSPPRNLEIDEIVLISDSEEETLSSGSKPDDVDDDSPNKEDQGEDELPEGDSNLNPEQSLDTEDDLPENDSSLIPEQSLATETDLETDSQPKDSQQSSEEEPLLHMSCESIDSDIDEARTVPQPGKGDARENVVKISSTVQENTLLSERAHQNSANVNKGQEENSVEVIIQEKTSLSERAQQASANFSANLEENGVEEIIQEKTSLSEMAYQDSANVSKGQEKNVVEPIVQENPSFPESMLQASTTSNNPVESDVELIVQEGTTRHYRTLQDSANVRKGQEENVEEPIVQEDTPSSERTLEDIANVSKGQEKNVEPIVQEDTPSSEGTLQASTNLSESSKSHDQNKTEQTQIEEEVIVQENNASTEADLTNADLLESNETHEENGLEHMQGEKETIVLEHSSTTEAGQSEMESAEGSSMVANSDISVVLDDVADDTDDRSLKDEKETVVLEHGATTEAGQSEMESDEGSSMVANSDISVVVDDVANGTYGRSDVIVFEQTKGNDSQNSDIAVVVNDDANDTDDRMDANSFEQTSGDKENESQMEEDNSTVQDQCTIQDDNLTSKVCLDTPADIPNGNDDVKEAENVTSAACLETNTDIPSGNHDVKQVANVSESSGTEKPYAASDNSQLKEKTVVVKTNIAEKKQSKETDVQISSAVAGVVARLVMEVVKKAEKGSRGTQMTTNKKTGVQLSKTTNRDKSQTSPTKDTDDKSHTRRSTEMTAHKDTRTGKKRKAEAHANDVVKKTKKIPSESDAKEATGNSTKRTSGNAKEDRKVALEKGSNSKPVRSNNLNAVEHRSKLNRAHSKQGNIKDKTTDSKNGRMPNGAGKTVDLTKLRSGKVEGGHPRSGRKDRESVRKDGLVSLEIMTVDASAEAKASVTVQELRTVRRNVSFEERKPNKTTKESPSCRSLRAPGTRLRSSSCDDDTATERNTLRRWLGRPTKGRTSGPLKTALFGSAWRLGDPTGSGTSVAMWVRRSRKNVVGAVLFLSVPMAYLALYGAGKLFQLQREWTGHAPPKIRQIAEHHNRTTSKTREHTPLRNRTHQHSTAKPLWAFNDDRIAKVRRDIEAVCHLQRNIAMTKWNTWVGMAFPYDQEPRKILRLTRTLFNLFPEKPPFEGKLFNTCSVVGNGGILLNSGCGSEIDSSDFVFRCNLPPIRGFEKDVGRKVNLTTMNPSILRIYYGRLATERDRDDFAQKMVELRYSYLLIPIFVTIRGAKDVQILSEFLMSREDLSVKPLFPSKIWAKTVNFYWKLKSGRKLVESRLTTGLQLLTTALSMCKHVNMYGYYPSEISPWGTPIPYHYYEPNSTYNYTFGMGGIHNMTKEYEVVFQDLDVKRIARLRHRCSAP</sequence>
<evidence type="ECO:0000256" key="4">
    <source>
        <dbReference type="ARBA" id="ARBA00022679"/>
    </source>
</evidence>
<keyword evidence="8" id="KW-0333">Golgi apparatus</keyword>
<organism evidence="12 13">
    <name type="scientific">Branchiostoma belcheri</name>
    <name type="common">Amphioxus</name>
    <dbReference type="NCBI Taxonomy" id="7741"/>
    <lineage>
        <taxon>Eukaryota</taxon>
        <taxon>Metazoa</taxon>
        <taxon>Chordata</taxon>
        <taxon>Cephalochordata</taxon>
        <taxon>Leptocardii</taxon>
        <taxon>Amphioxiformes</taxon>
        <taxon>Branchiostomatidae</taxon>
        <taxon>Branchiostoma</taxon>
    </lineage>
</organism>
<feature type="compositionally biased region" description="Polar residues" evidence="11">
    <location>
        <begin position="2335"/>
        <end position="2345"/>
    </location>
</feature>
<proteinExistence type="inferred from homology"/>
<evidence type="ECO:0000256" key="7">
    <source>
        <dbReference type="ARBA" id="ARBA00022989"/>
    </source>
</evidence>
<feature type="compositionally biased region" description="Basic and acidic residues" evidence="11">
    <location>
        <begin position="2272"/>
        <end position="2305"/>
    </location>
</feature>